<keyword evidence="1" id="KW-0472">Membrane</keyword>
<protein>
    <recommendedName>
        <fullName evidence="5">Osiris 3</fullName>
    </recommendedName>
</protein>
<feature type="transmembrane region" description="Helical" evidence="1">
    <location>
        <begin position="196"/>
        <end position="219"/>
    </location>
</feature>
<evidence type="ECO:0000256" key="2">
    <source>
        <dbReference type="SAM" id="SignalP"/>
    </source>
</evidence>
<name>B3LVV4_DROAN</name>
<dbReference type="eggNOG" id="ENOG502RXFC">
    <property type="taxonomic scope" value="Eukaryota"/>
</dbReference>
<dbReference type="FunCoup" id="B3LVV4">
    <property type="interactions" value="14"/>
</dbReference>
<dbReference type="Proteomes" id="UP000007801">
    <property type="component" value="Unassembled WGS sequence"/>
</dbReference>
<dbReference type="OMA" id="NNMGPLI"/>
<keyword evidence="1" id="KW-0812">Transmembrane</keyword>
<evidence type="ECO:0000313" key="4">
    <source>
        <dbReference type="Proteomes" id="UP000007801"/>
    </source>
</evidence>
<dbReference type="GeneID" id="6499172"/>
<dbReference type="GO" id="GO:0016020">
    <property type="term" value="C:membrane"/>
    <property type="evidence" value="ECO:0007669"/>
    <property type="project" value="TreeGrafter"/>
</dbReference>
<keyword evidence="4" id="KW-1185">Reference proteome</keyword>
<proteinExistence type="predicted"/>
<dbReference type="KEGG" id="dan:6499172"/>
<reference evidence="3 4" key="1">
    <citation type="journal article" date="2007" name="Nature">
        <title>Evolution of genes and genomes on the Drosophila phylogeny.</title>
        <authorList>
            <consortium name="Drosophila 12 Genomes Consortium"/>
            <person name="Clark A.G."/>
            <person name="Eisen M.B."/>
            <person name="Smith D.R."/>
            <person name="Bergman C.M."/>
            <person name="Oliver B."/>
            <person name="Markow T.A."/>
            <person name="Kaufman T.C."/>
            <person name="Kellis M."/>
            <person name="Gelbart W."/>
            <person name="Iyer V.N."/>
            <person name="Pollard D.A."/>
            <person name="Sackton T.B."/>
            <person name="Larracuente A.M."/>
            <person name="Singh N.D."/>
            <person name="Abad J.P."/>
            <person name="Abt D.N."/>
            <person name="Adryan B."/>
            <person name="Aguade M."/>
            <person name="Akashi H."/>
            <person name="Anderson W.W."/>
            <person name="Aquadro C.F."/>
            <person name="Ardell D.H."/>
            <person name="Arguello R."/>
            <person name="Artieri C.G."/>
            <person name="Barbash D.A."/>
            <person name="Barker D."/>
            <person name="Barsanti P."/>
            <person name="Batterham P."/>
            <person name="Batzoglou S."/>
            <person name="Begun D."/>
            <person name="Bhutkar A."/>
            <person name="Blanco E."/>
            <person name="Bosak S.A."/>
            <person name="Bradley R.K."/>
            <person name="Brand A.D."/>
            <person name="Brent M.R."/>
            <person name="Brooks A.N."/>
            <person name="Brown R.H."/>
            <person name="Butlin R.K."/>
            <person name="Caggese C."/>
            <person name="Calvi B.R."/>
            <person name="Bernardo de Carvalho A."/>
            <person name="Caspi A."/>
            <person name="Castrezana S."/>
            <person name="Celniker S.E."/>
            <person name="Chang J.L."/>
            <person name="Chapple C."/>
            <person name="Chatterji S."/>
            <person name="Chinwalla A."/>
            <person name="Civetta A."/>
            <person name="Clifton S.W."/>
            <person name="Comeron J.M."/>
            <person name="Costello J.C."/>
            <person name="Coyne J.A."/>
            <person name="Daub J."/>
            <person name="David R.G."/>
            <person name="Delcher A.L."/>
            <person name="Delehaunty K."/>
            <person name="Do C.B."/>
            <person name="Ebling H."/>
            <person name="Edwards K."/>
            <person name="Eickbush T."/>
            <person name="Evans J.D."/>
            <person name="Filipski A."/>
            <person name="Findeiss S."/>
            <person name="Freyhult E."/>
            <person name="Fulton L."/>
            <person name="Fulton R."/>
            <person name="Garcia A.C."/>
            <person name="Gardiner A."/>
            <person name="Garfield D.A."/>
            <person name="Garvin B.E."/>
            <person name="Gibson G."/>
            <person name="Gilbert D."/>
            <person name="Gnerre S."/>
            <person name="Godfrey J."/>
            <person name="Good R."/>
            <person name="Gotea V."/>
            <person name="Gravely B."/>
            <person name="Greenberg A.J."/>
            <person name="Griffiths-Jones S."/>
            <person name="Gross S."/>
            <person name="Guigo R."/>
            <person name="Gustafson E.A."/>
            <person name="Haerty W."/>
            <person name="Hahn M.W."/>
            <person name="Halligan D.L."/>
            <person name="Halpern A.L."/>
            <person name="Halter G.M."/>
            <person name="Han M.V."/>
            <person name="Heger A."/>
            <person name="Hillier L."/>
            <person name="Hinrichs A.S."/>
            <person name="Holmes I."/>
            <person name="Hoskins R.A."/>
            <person name="Hubisz M.J."/>
            <person name="Hultmark D."/>
            <person name="Huntley M.A."/>
            <person name="Jaffe D.B."/>
            <person name="Jagadeeshan S."/>
            <person name="Jeck W.R."/>
            <person name="Johnson J."/>
            <person name="Jones C.D."/>
            <person name="Jordan W.C."/>
            <person name="Karpen G.H."/>
            <person name="Kataoka E."/>
            <person name="Keightley P.D."/>
            <person name="Kheradpour P."/>
            <person name="Kirkness E.F."/>
            <person name="Koerich L.B."/>
            <person name="Kristiansen K."/>
            <person name="Kudrna D."/>
            <person name="Kulathinal R.J."/>
            <person name="Kumar S."/>
            <person name="Kwok R."/>
            <person name="Lander E."/>
            <person name="Langley C.H."/>
            <person name="Lapoint R."/>
            <person name="Lazzaro B.P."/>
            <person name="Lee S.J."/>
            <person name="Levesque L."/>
            <person name="Li R."/>
            <person name="Lin C.F."/>
            <person name="Lin M.F."/>
            <person name="Lindblad-Toh K."/>
            <person name="Llopart A."/>
            <person name="Long M."/>
            <person name="Low L."/>
            <person name="Lozovsky E."/>
            <person name="Lu J."/>
            <person name="Luo M."/>
            <person name="Machado C.A."/>
            <person name="Makalowski W."/>
            <person name="Marzo M."/>
            <person name="Matsuda M."/>
            <person name="Matzkin L."/>
            <person name="McAllister B."/>
            <person name="McBride C.S."/>
            <person name="McKernan B."/>
            <person name="McKernan K."/>
            <person name="Mendez-Lago M."/>
            <person name="Minx P."/>
            <person name="Mollenhauer M.U."/>
            <person name="Montooth K."/>
            <person name="Mount S.M."/>
            <person name="Mu X."/>
            <person name="Myers E."/>
            <person name="Negre B."/>
            <person name="Newfeld S."/>
            <person name="Nielsen R."/>
            <person name="Noor M.A."/>
            <person name="O'Grady P."/>
            <person name="Pachter L."/>
            <person name="Papaceit M."/>
            <person name="Parisi M.J."/>
            <person name="Parisi M."/>
            <person name="Parts L."/>
            <person name="Pedersen J.S."/>
            <person name="Pesole G."/>
            <person name="Phillippy A.M."/>
            <person name="Ponting C.P."/>
            <person name="Pop M."/>
            <person name="Porcelli D."/>
            <person name="Powell J.R."/>
            <person name="Prohaska S."/>
            <person name="Pruitt K."/>
            <person name="Puig M."/>
            <person name="Quesneville H."/>
            <person name="Ram K.R."/>
            <person name="Rand D."/>
            <person name="Rasmussen M.D."/>
            <person name="Reed L.K."/>
            <person name="Reenan R."/>
            <person name="Reily A."/>
            <person name="Remington K.A."/>
            <person name="Rieger T.T."/>
            <person name="Ritchie M.G."/>
            <person name="Robin C."/>
            <person name="Rogers Y.H."/>
            <person name="Rohde C."/>
            <person name="Rozas J."/>
            <person name="Rubenfield M.J."/>
            <person name="Ruiz A."/>
            <person name="Russo S."/>
            <person name="Salzberg S.L."/>
            <person name="Sanchez-Gracia A."/>
            <person name="Saranga D.J."/>
            <person name="Sato H."/>
            <person name="Schaeffer S.W."/>
            <person name="Schatz M.C."/>
            <person name="Schlenke T."/>
            <person name="Schwartz R."/>
            <person name="Segarra C."/>
            <person name="Singh R.S."/>
            <person name="Sirot L."/>
            <person name="Sirota M."/>
            <person name="Sisneros N.B."/>
            <person name="Smith C.D."/>
            <person name="Smith T.F."/>
            <person name="Spieth J."/>
            <person name="Stage D.E."/>
            <person name="Stark A."/>
            <person name="Stephan W."/>
            <person name="Strausberg R.L."/>
            <person name="Strempel S."/>
            <person name="Sturgill D."/>
            <person name="Sutton G."/>
            <person name="Sutton G.G."/>
            <person name="Tao W."/>
            <person name="Teichmann S."/>
            <person name="Tobari Y.N."/>
            <person name="Tomimura Y."/>
            <person name="Tsolas J.M."/>
            <person name="Valente V.L."/>
            <person name="Venter E."/>
            <person name="Venter J.C."/>
            <person name="Vicario S."/>
            <person name="Vieira F.G."/>
            <person name="Vilella A.J."/>
            <person name="Villasante A."/>
            <person name="Walenz B."/>
            <person name="Wang J."/>
            <person name="Wasserman M."/>
            <person name="Watts T."/>
            <person name="Wilson D."/>
            <person name="Wilson R.K."/>
            <person name="Wing R.A."/>
            <person name="Wolfner M.F."/>
            <person name="Wong A."/>
            <person name="Wong G.K."/>
            <person name="Wu C.I."/>
            <person name="Wu G."/>
            <person name="Yamamoto D."/>
            <person name="Yang H.P."/>
            <person name="Yang S.P."/>
            <person name="Yorke J.A."/>
            <person name="Yoshida K."/>
            <person name="Zdobnov E."/>
            <person name="Zhang P."/>
            <person name="Zhang Y."/>
            <person name="Zimin A.V."/>
            <person name="Baldwin J."/>
            <person name="Abdouelleil A."/>
            <person name="Abdulkadir J."/>
            <person name="Abebe A."/>
            <person name="Abera B."/>
            <person name="Abreu J."/>
            <person name="Acer S.C."/>
            <person name="Aftuck L."/>
            <person name="Alexander A."/>
            <person name="An P."/>
            <person name="Anderson E."/>
            <person name="Anderson S."/>
            <person name="Arachi H."/>
            <person name="Azer M."/>
            <person name="Bachantsang P."/>
            <person name="Barry A."/>
            <person name="Bayul T."/>
            <person name="Berlin A."/>
            <person name="Bessette D."/>
            <person name="Bloom T."/>
            <person name="Blye J."/>
            <person name="Boguslavskiy L."/>
            <person name="Bonnet C."/>
            <person name="Boukhgalter B."/>
            <person name="Bourzgui I."/>
            <person name="Brown A."/>
            <person name="Cahill P."/>
            <person name="Channer S."/>
            <person name="Cheshatsang Y."/>
            <person name="Chuda L."/>
            <person name="Citroen M."/>
            <person name="Collymore A."/>
            <person name="Cooke P."/>
            <person name="Costello M."/>
            <person name="D'Aco K."/>
            <person name="Daza R."/>
            <person name="De Haan G."/>
            <person name="DeGray S."/>
            <person name="DeMaso C."/>
            <person name="Dhargay N."/>
            <person name="Dooley K."/>
            <person name="Dooley E."/>
            <person name="Doricent M."/>
            <person name="Dorje P."/>
            <person name="Dorjee K."/>
            <person name="Dupes A."/>
            <person name="Elong R."/>
            <person name="Falk J."/>
            <person name="Farina A."/>
            <person name="Faro S."/>
            <person name="Ferguson D."/>
            <person name="Fisher S."/>
            <person name="Foley C.D."/>
            <person name="Franke A."/>
            <person name="Friedrich D."/>
            <person name="Gadbois L."/>
            <person name="Gearin G."/>
            <person name="Gearin C.R."/>
            <person name="Giannoukos G."/>
            <person name="Goode T."/>
            <person name="Graham J."/>
            <person name="Grandbois E."/>
            <person name="Grewal S."/>
            <person name="Gyaltsen K."/>
            <person name="Hafez N."/>
            <person name="Hagos B."/>
            <person name="Hall J."/>
            <person name="Henson C."/>
            <person name="Hollinger A."/>
            <person name="Honan T."/>
            <person name="Huard M.D."/>
            <person name="Hughes L."/>
            <person name="Hurhula B."/>
            <person name="Husby M.E."/>
            <person name="Kamat A."/>
            <person name="Kanga B."/>
            <person name="Kashin S."/>
            <person name="Khazanovich D."/>
            <person name="Kisner P."/>
            <person name="Lance K."/>
            <person name="Lara M."/>
            <person name="Lee W."/>
            <person name="Lennon N."/>
            <person name="Letendre F."/>
            <person name="LeVine R."/>
            <person name="Lipovsky A."/>
            <person name="Liu X."/>
            <person name="Liu J."/>
            <person name="Liu S."/>
            <person name="Lokyitsang T."/>
            <person name="Lokyitsang Y."/>
            <person name="Lubonja R."/>
            <person name="Lui A."/>
            <person name="MacDonald P."/>
            <person name="Magnisalis V."/>
            <person name="Maru K."/>
            <person name="Matthews C."/>
            <person name="McCusker W."/>
            <person name="McDonough S."/>
            <person name="Mehta T."/>
            <person name="Meldrim J."/>
            <person name="Meneus L."/>
            <person name="Mihai O."/>
            <person name="Mihalev A."/>
            <person name="Mihova T."/>
            <person name="Mittelman R."/>
            <person name="Mlenga V."/>
            <person name="Montmayeur A."/>
            <person name="Mulrain L."/>
            <person name="Navidi A."/>
            <person name="Naylor J."/>
            <person name="Negash T."/>
            <person name="Nguyen T."/>
            <person name="Nguyen N."/>
            <person name="Nicol R."/>
            <person name="Norbu C."/>
            <person name="Norbu N."/>
            <person name="Novod N."/>
            <person name="O'Neill B."/>
            <person name="Osman S."/>
            <person name="Markiewicz E."/>
            <person name="Oyono O.L."/>
            <person name="Patti C."/>
            <person name="Phunkhang P."/>
            <person name="Pierre F."/>
            <person name="Priest M."/>
            <person name="Raghuraman S."/>
            <person name="Rege F."/>
            <person name="Reyes R."/>
            <person name="Rise C."/>
            <person name="Rogov P."/>
            <person name="Ross K."/>
            <person name="Ryan E."/>
            <person name="Settipalli S."/>
            <person name="Shea T."/>
            <person name="Sherpa N."/>
            <person name="Shi L."/>
            <person name="Shih D."/>
            <person name="Sparrow T."/>
            <person name="Spaulding J."/>
            <person name="Stalker J."/>
            <person name="Stange-Thomann N."/>
            <person name="Stavropoulos S."/>
            <person name="Stone C."/>
            <person name="Strader C."/>
            <person name="Tesfaye S."/>
            <person name="Thomson T."/>
            <person name="Thoulutsang Y."/>
            <person name="Thoulutsang D."/>
            <person name="Topham K."/>
            <person name="Topping I."/>
            <person name="Tsamla T."/>
            <person name="Vassiliev H."/>
            <person name="Vo A."/>
            <person name="Wangchuk T."/>
            <person name="Wangdi T."/>
            <person name="Weiand M."/>
            <person name="Wilkinson J."/>
            <person name="Wilson A."/>
            <person name="Yadav S."/>
            <person name="Young G."/>
            <person name="Yu Q."/>
            <person name="Zembek L."/>
            <person name="Zhong D."/>
            <person name="Zimmer A."/>
            <person name="Zwirko Z."/>
            <person name="Jaffe D.B."/>
            <person name="Alvarez P."/>
            <person name="Brockman W."/>
            <person name="Butler J."/>
            <person name="Chin C."/>
            <person name="Gnerre S."/>
            <person name="Grabherr M."/>
            <person name="Kleber M."/>
            <person name="Mauceli E."/>
            <person name="MacCallum I."/>
        </authorList>
    </citation>
    <scope>NUCLEOTIDE SEQUENCE [LARGE SCALE GENOMIC DNA]</scope>
    <source>
        <strain evidence="4">Tucson 14024-0371.13</strain>
    </source>
</reference>
<organism evidence="3 4">
    <name type="scientific">Drosophila ananassae</name>
    <name type="common">Fruit fly</name>
    <dbReference type="NCBI Taxonomy" id="7217"/>
    <lineage>
        <taxon>Eukaryota</taxon>
        <taxon>Metazoa</taxon>
        <taxon>Ecdysozoa</taxon>
        <taxon>Arthropoda</taxon>
        <taxon>Hexapoda</taxon>
        <taxon>Insecta</taxon>
        <taxon>Pterygota</taxon>
        <taxon>Neoptera</taxon>
        <taxon>Endopterygota</taxon>
        <taxon>Diptera</taxon>
        <taxon>Brachycera</taxon>
        <taxon>Muscomorpha</taxon>
        <taxon>Ephydroidea</taxon>
        <taxon>Drosophilidae</taxon>
        <taxon>Drosophila</taxon>
        <taxon>Sophophora</taxon>
    </lineage>
</organism>
<sequence>MKAFKVCTLLAFFLVFVSARGSKLRDGPITITDDERRNIEDFLLAKLKQNCRQEDDRACRMIKMSIVMNHLWLNTRLDLGDRVKVTENWNISMVPDEPEVNQLLARSLGSDEETFALLMANKLWKFIRSRSLRYKFSENADFVMNSDPEGALNVGVSVKPLEALQEGRGKMKNMGPVLMMMAAKTGMVGALLLKGLFLLAGKALIVSKIALLLAVIISLKKLLSSKKTIVEVPSHHDSYSSGWSRAFDGFVEGLVDVPADVLAKELQHQQKQEQAQNLAYSGQQPGKVAQ</sequence>
<evidence type="ECO:0000256" key="1">
    <source>
        <dbReference type="SAM" id="Phobius"/>
    </source>
</evidence>
<gene>
    <name evidence="3" type="primary">Dana\GF16376</name>
    <name evidence="3" type="synonym">dana_GLEANR_17645</name>
    <name evidence="3" type="ORF">GF16376</name>
</gene>
<dbReference type="PhylomeDB" id="B3LVV4"/>
<dbReference type="PANTHER" id="PTHR21879">
    <property type="entry name" value="FI03362P-RELATED-RELATED"/>
    <property type="match status" value="1"/>
</dbReference>
<dbReference type="InterPro" id="IPR012464">
    <property type="entry name" value="DUF1676"/>
</dbReference>
<dbReference type="CTD" id="40757"/>
<evidence type="ECO:0000313" key="3">
    <source>
        <dbReference type="EMBL" id="EDV43728.1"/>
    </source>
</evidence>
<dbReference type="PANTHER" id="PTHR21879:SF3">
    <property type="entry name" value="FI03378P"/>
    <property type="match status" value="1"/>
</dbReference>
<dbReference type="AlphaFoldDB" id="B3LVV4"/>
<keyword evidence="2" id="KW-0732">Signal</keyword>
<evidence type="ECO:0008006" key="5">
    <source>
        <dbReference type="Google" id="ProtNLM"/>
    </source>
</evidence>
<dbReference type="STRING" id="7217.B3LVV4"/>
<dbReference type="EMBL" id="CH902617">
    <property type="protein sequence ID" value="EDV43728.1"/>
    <property type="molecule type" value="Genomic_DNA"/>
</dbReference>
<feature type="signal peptide" evidence="2">
    <location>
        <begin position="1"/>
        <end position="19"/>
    </location>
</feature>
<dbReference type="OrthoDB" id="6630571at2759"/>
<accession>B3LVV4</accession>
<keyword evidence="1" id="KW-1133">Transmembrane helix</keyword>
<dbReference type="Pfam" id="PF07898">
    <property type="entry name" value="DUF1676"/>
    <property type="match status" value="1"/>
</dbReference>
<dbReference type="HOGENOM" id="CLU_060007_1_0_1"/>
<feature type="chain" id="PRO_5002789175" description="Osiris 3" evidence="2">
    <location>
        <begin position="20"/>
        <end position="290"/>
    </location>
</feature>
<dbReference type="InParanoid" id="B3LVV4"/>